<dbReference type="KEGG" id="crh:A353_0158"/>
<evidence type="ECO:0000313" key="5">
    <source>
        <dbReference type="Proteomes" id="UP000003934"/>
    </source>
</evidence>
<sequence>MYNELINNNYIKKKFIENLIKNNEDLINSKFNLNLKVYDKYNCYIEIYQNVGGIETHQLIKIFTDFYLKWLNKQDLNTYLIFKEISDFGYKKTLIYIKEKFSFFLLKNESGIHRIIRKNPLLNSNKVQTSYLNIKIIPELIEINENLNKKEIIVESFRSSGSGGQHVNNTNSAIRITHIPTNIIVNCQFERSQNKNKINAFKILNYKLLLKKKLEFKNFLKNINDNKKYIKTYYYNNNLIIDHINNKKYNLFEYFKLNIDFLNL</sequence>
<evidence type="ECO:0000256" key="2">
    <source>
        <dbReference type="ARBA" id="ARBA00022481"/>
    </source>
</evidence>
<reference evidence="4 5" key="1">
    <citation type="journal article" date="2012" name="Mol. Biol. Evol.">
        <title>Genome reduction and co-evolution between the primary and secondary bacterial symbionts of psyllids.</title>
        <authorList>
            <person name="Sloan D.B."/>
            <person name="Moran N.A."/>
        </authorList>
    </citation>
    <scope>NUCLEOTIDE SEQUENCE [LARGE SCALE GENOMIC DNA]</scope>
    <source>
        <strain evidence="4 5">HC</strain>
    </source>
</reference>
<dbReference type="SUPFAM" id="SSF75620">
    <property type="entry name" value="Release factor"/>
    <property type="match status" value="1"/>
</dbReference>
<dbReference type="PANTHER" id="PTHR43116">
    <property type="entry name" value="PEPTIDE CHAIN RELEASE FACTOR 2"/>
    <property type="match status" value="1"/>
</dbReference>
<dbReference type="InterPro" id="IPR045853">
    <property type="entry name" value="Pep_chain_release_fac_I_sf"/>
</dbReference>
<dbReference type="OrthoDB" id="9806673at2"/>
<dbReference type="RefSeq" id="WP_014887286.1">
    <property type="nucleotide sequence ID" value="NC_018416.1"/>
</dbReference>
<name>J3VPY7_CARRU</name>
<comment type="similarity">
    <text evidence="1">Belongs to the prokaryotic/mitochondrial release factor family.</text>
</comment>
<dbReference type="PROSITE" id="PS00745">
    <property type="entry name" value="RF_PROK_I"/>
    <property type="match status" value="1"/>
</dbReference>
<dbReference type="AlphaFoldDB" id="J3VPY7"/>
<protein>
    <submittedName>
        <fullName evidence="4">Peptide chain release factor B</fullName>
    </submittedName>
</protein>
<keyword evidence="2" id="KW-0488">Methylation</keyword>
<dbReference type="HOGENOM" id="CLU_036856_6_1_6"/>
<dbReference type="Proteomes" id="UP000003934">
    <property type="component" value="Chromosome"/>
</dbReference>
<evidence type="ECO:0000313" key="4">
    <source>
        <dbReference type="EMBL" id="AFP83986.1"/>
    </source>
</evidence>
<dbReference type="GeneID" id="67454685"/>
<accession>J3VPY7</accession>
<organism evidence="4 5">
    <name type="scientific">Candidatus Carsonella ruddii HC isolate Thao2000</name>
    <dbReference type="NCBI Taxonomy" id="1202538"/>
    <lineage>
        <taxon>Bacteria</taxon>
        <taxon>Pseudomonadati</taxon>
        <taxon>Pseudomonadota</taxon>
        <taxon>Gammaproteobacteria</taxon>
        <taxon>Oceanospirillales</taxon>
        <taxon>Halomonadaceae</taxon>
        <taxon>Zymobacter group</taxon>
        <taxon>Candidatus Carsonella</taxon>
    </lineage>
</organism>
<dbReference type="STRING" id="1202538.A353_0158"/>
<dbReference type="GO" id="GO:0005737">
    <property type="term" value="C:cytoplasm"/>
    <property type="evidence" value="ECO:0007669"/>
    <property type="project" value="UniProtKB-ARBA"/>
</dbReference>
<dbReference type="Gene3D" id="3.30.70.1660">
    <property type="match status" value="1"/>
</dbReference>
<dbReference type="PANTHER" id="PTHR43116:SF3">
    <property type="entry name" value="CLASS I PEPTIDE CHAIN RELEASE FACTOR"/>
    <property type="match status" value="1"/>
</dbReference>
<proteinExistence type="inferred from homology"/>
<dbReference type="Pfam" id="PF00472">
    <property type="entry name" value="RF-1"/>
    <property type="match status" value="1"/>
</dbReference>
<evidence type="ECO:0000256" key="1">
    <source>
        <dbReference type="ARBA" id="ARBA00010835"/>
    </source>
</evidence>
<gene>
    <name evidence="4" type="primary">prfB</name>
    <name evidence="4" type="ORF">A353_0158</name>
</gene>
<dbReference type="GO" id="GO:0003747">
    <property type="term" value="F:translation release factor activity"/>
    <property type="evidence" value="ECO:0007669"/>
    <property type="project" value="InterPro"/>
</dbReference>
<evidence type="ECO:0000259" key="3">
    <source>
        <dbReference type="PROSITE" id="PS00745"/>
    </source>
</evidence>
<dbReference type="Gene3D" id="3.30.160.20">
    <property type="match status" value="1"/>
</dbReference>
<dbReference type="Pfam" id="PF03462">
    <property type="entry name" value="PCRF"/>
    <property type="match status" value="1"/>
</dbReference>
<dbReference type="PATRIC" id="fig|1202538.3.peg.130"/>
<dbReference type="EMBL" id="CP003543">
    <property type="protein sequence ID" value="AFP83986.1"/>
    <property type="molecule type" value="Genomic_DNA"/>
</dbReference>
<keyword evidence="5" id="KW-1185">Reference proteome</keyword>
<feature type="domain" description="Prokaryotic-type class I peptide chain release factors" evidence="3">
    <location>
        <begin position="158"/>
        <end position="174"/>
    </location>
</feature>
<dbReference type="InterPro" id="IPR000352">
    <property type="entry name" value="Pep_chain_release_fac_I"/>
</dbReference>
<dbReference type="InterPro" id="IPR005139">
    <property type="entry name" value="PCRF"/>
</dbReference>